<protein>
    <submittedName>
        <fullName evidence="3">Putative iron-regulated membrane protein</fullName>
    </submittedName>
</protein>
<keyword evidence="2" id="KW-1133">Transmembrane helix</keyword>
<organism evidence="3 4">
    <name type="scientific">Rhodovulum euryhalinum</name>
    <dbReference type="NCBI Taxonomy" id="35805"/>
    <lineage>
        <taxon>Bacteria</taxon>
        <taxon>Pseudomonadati</taxon>
        <taxon>Pseudomonadota</taxon>
        <taxon>Alphaproteobacteria</taxon>
        <taxon>Rhodobacterales</taxon>
        <taxon>Paracoccaceae</taxon>
        <taxon>Rhodovulum</taxon>
    </lineage>
</organism>
<keyword evidence="4" id="KW-1185">Reference proteome</keyword>
<feature type="region of interest" description="Disordered" evidence="1">
    <location>
        <begin position="225"/>
        <end position="247"/>
    </location>
</feature>
<dbReference type="OrthoDB" id="9776609at2"/>
<feature type="transmembrane region" description="Helical" evidence="2">
    <location>
        <begin position="494"/>
        <end position="514"/>
    </location>
</feature>
<evidence type="ECO:0000256" key="1">
    <source>
        <dbReference type="SAM" id="MobiDB-lite"/>
    </source>
</evidence>
<keyword evidence="2" id="KW-0812">Transmembrane</keyword>
<dbReference type="Proteomes" id="UP000295142">
    <property type="component" value="Unassembled WGS sequence"/>
</dbReference>
<feature type="region of interest" description="Disordered" evidence="1">
    <location>
        <begin position="521"/>
        <end position="541"/>
    </location>
</feature>
<evidence type="ECO:0000256" key="2">
    <source>
        <dbReference type="SAM" id="Phobius"/>
    </source>
</evidence>
<dbReference type="EMBL" id="SLWW01000001">
    <property type="protein sequence ID" value="TCO74144.1"/>
    <property type="molecule type" value="Genomic_DNA"/>
</dbReference>
<dbReference type="InterPro" id="IPR005625">
    <property type="entry name" value="PepSY-ass_TM"/>
</dbReference>
<feature type="transmembrane region" description="Helical" evidence="2">
    <location>
        <begin position="358"/>
        <end position="380"/>
    </location>
</feature>
<feature type="transmembrane region" description="Helical" evidence="2">
    <location>
        <begin position="141"/>
        <end position="162"/>
    </location>
</feature>
<feature type="transmembrane region" description="Helical" evidence="2">
    <location>
        <begin position="436"/>
        <end position="452"/>
    </location>
</feature>
<dbReference type="PANTHER" id="PTHR34219:SF4">
    <property type="entry name" value="PEPSY DOMAIN-CONTAINING PROTEIN"/>
    <property type="match status" value="1"/>
</dbReference>
<keyword evidence="2" id="KW-0472">Membrane</keyword>
<dbReference type="PANTHER" id="PTHR34219">
    <property type="entry name" value="IRON-REGULATED INNER MEMBRANE PROTEIN-RELATED"/>
    <property type="match status" value="1"/>
</dbReference>
<feature type="transmembrane region" description="Helical" evidence="2">
    <location>
        <begin position="401"/>
        <end position="420"/>
    </location>
</feature>
<accession>A0A4R2KL86</accession>
<sequence>MKAGFRQSMAWLHTWTGLLLGWLLFAVFLTGTIAYFREEVTLWMQPELHGSVPGPNSAALAMQRLADIAPHADNWTIALPSPRSTTIDLLWRKPGEEGGRRSGERAVLDATTGEVLHPRETAGGDFLYRFHFELHGLPRELARWIVGIATMAMFLAILSGVITHKKIFKDFFTFRPHKGQRSWLDMHNMTAVLALPFHVMITFSGLVLFLYTLYPFVIEAPRRGQPPQAAQVQPQQMEAPPGQHGPRMGQVDTAPADLVAIGPLMRVAEERFGRPVGRIAVEKLQSPRPEIVLSARGADSLIAQGGGGGGGGTALRFDGTTGALIGAPPPRELSAVAAVNAALGTLHRARFADTWLRWLFFLSGIGGTVMVGTGLFLWVSKRAAKHARAGRTPSGFRLVERLNVGGVVGLSVAIGAYFWANRLLPVDLTNRADQEIRVFFGVWALACLHAFLRGPARAWPEQLGLAAILFAGMPLLNAATGGGDLVHTILQGNWILAGVDLAALLGGLAFAYAARATATPATARTARPPRAPSRPDDVPGE</sequence>
<feature type="compositionally biased region" description="Low complexity" evidence="1">
    <location>
        <begin position="225"/>
        <end position="241"/>
    </location>
</feature>
<dbReference type="AlphaFoldDB" id="A0A4R2KL86"/>
<reference evidence="3 4" key="1">
    <citation type="submission" date="2019-03" db="EMBL/GenBank/DDBJ databases">
        <title>Genomic Encyclopedia of Type Strains, Phase IV (KMG-IV): sequencing the most valuable type-strain genomes for metagenomic binning, comparative biology and taxonomic classification.</title>
        <authorList>
            <person name="Goeker M."/>
        </authorList>
    </citation>
    <scope>NUCLEOTIDE SEQUENCE [LARGE SCALE GENOMIC DNA]</scope>
    <source>
        <strain evidence="3 4">DSM 4868</strain>
    </source>
</reference>
<proteinExistence type="predicted"/>
<gene>
    <name evidence="3" type="ORF">EV655_101305</name>
</gene>
<feature type="transmembrane region" description="Helical" evidence="2">
    <location>
        <begin position="12"/>
        <end position="36"/>
    </location>
</feature>
<feature type="transmembrane region" description="Helical" evidence="2">
    <location>
        <begin position="464"/>
        <end position="482"/>
    </location>
</feature>
<evidence type="ECO:0000313" key="3">
    <source>
        <dbReference type="EMBL" id="TCO74144.1"/>
    </source>
</evidence>
<comment type="caution">
    <text evidence="3">The sequence shown here is derived from an EMBL/GenBank/DDBJ whole genome shotgun (WGS) entry which is preliminary data.</text>
</comment>
<dbReference type="Pfam" id="PF03929">
    <property type="entry name" value="PepSY_TM"/>
    <property type="match status" value="1"/>
</dbReference>
<evidence type="ECO:0000313" key="4">
    <source>
        <dbReference type="Proteomes" id="UP000295142"/>
    </source>
</evidence>
<feature type="transmembrane region" description="Helical" evidence="2">
    <location>
        <begin position="191"/>
        <end position="214"/>
    </location>
</feature>
<name>A0A4R2KL86_9RHOB</name>